<organism evidence="3 4">
    <name type="scientific">Nitrospina gracilis (strain 3/211)</name>
    <dbReference type="NCBI Taxonomy" id="1266370"/>
    <lineage>
        <taxon>Bacteria</taxon>
        <taxon>Pseudomonadati</taxon>
        <taxon>Nitrospinota/Tectimicrobiota group</taxon>
        <taxon>Nitrospinota</taxon>
        <taxon>Nitrospinia</taxon>
        <taxon>Nitrospinales</taxon>
        <taxon>Nitrospinaceae</taxon>
        <taxon>Nitrospina</taxon>
    </lineage>
</organism>
<dbReference type="GO" id="GO:0016740">
    <property type="term" value="F:transferase activity"/>
    <property type="evidence" value="ECO:0007669"/>
    <property type="project" value="UniProtKB-KW"/>
</dbReference>
<accession>M1YV07</accession>
<dbReference type="InterPro" id="IPR041698">
    <property type="entry name" value="Methyltransf_25"/>
</dbReference>
<dbReference type="Pfam" id="PF13649">
    <property type="entry name" value="Methyltransf_25"/>
    <property type="match status" value="1"/>
</dbReference>
<comment type="caution">
    <text evidence="3">The sequence shown here is derived from an EMBL/GenBank/DDBJ whole genome shotgun (WGS) entry which is preliminary data.</text>
</comment>
<feature type="domain" description="Methyltransferase" evidence="2">
    <location>
        <begin position="42"/>
        <end position="128"/>
    </location>
</feature>
<evidence type="ECO:0000256" key="1">
    <source>
        <dbReference type="ARBA" id="ARBA00022679"/>
    </source>
</evidence>
<dbReference type="AlphaFoldDB" id="M1YV07"/>
<dbReference type="InterPro" id="IPR029063">
    <property type="entry name" value="SAM-dependent_MTases_sf"/>
</dbReference>
<evidence type="ECO:0000313" key="4">
    <source>
        <dbReference type="Proteomes" id="UP000011704"/>
    </source>
</evidence>
<dbReference type="HOGENOM" id="CLU_056435_5_3_0"/>
<evidence type="ECO:0000259" key="2">
    <source>
        <dbReference type="Pfam" id="PF13649"/>
    </source>
</evidence>
<protein>
    <recommendedName>
        <fullName evidence="2">Methyltransferase domain-containing protein</fullName>
    </recommendedName>
</protein>
<dbReference type="OrthoDB" id="9804312at2"/>
<dbReference type="STRING" id="1266370.NITGR_1050001"/>
<dbReference type="EMBL" id="CAQJ01000008">
    <property type="protein sequence ID" value="CCQ89438.1"/>
    <property type="molecule type" value="Genomic_DNA"/>
</dbReference>
<reference evidence="3 4" key="1">
    <citation type="journal article" date="2013" name="Front. Microbiol.">
        <title>The genome of Nitrospina gracilis illuminates the metabolism and evolution of the major marine nitrite oxidizer.</title>
        <authorList>
            <person name="Luecker S."/>
            <person name="Nowka B."/>
            <person name="Rattei T."/>
            <person name="Spieck E."/>
            <person name="and Daims H."/>
        </authorList>
    </citation>
    <scope>NUCLEOTIDE SEQUENCE [LARGE SCALE GENOMIC DNA]</scope>
    <source>
        <strain evidence="3 4">3/211</strain>
    </source>
</reference>
<dbReference type="FunCoup" id="M1YV07">
    <property type="interactions" value="42"/>
</dbReference>
<proteinExistence type="predicted"/>
<dbReference type="PANTHER" id="PTHR43861">
    <property type="entry name" value="TRANS-ACONITATE 2-METHYLTRANSFERASE-RELATED"/>
    <property type="match status" value="1"/>
</dbReference>
<dbReference type="InParanoid" id="M1YV07"/>
<keyword evidence="1" id="KW-0808">Transferase</keyword>
<dbReference type="SUPFAM" id="SSF53335">
    <property type="entry name" value="S-adenosyl-L-methionine-dependent methyltransferases"/>
    <property type="match status" value="1"/>
</dbReference>
<evidence type="ECO:0000313" key="3">
    <source>
        <dbReference type="EMBL" id="CCQ89438.1"/>
    </source>
</evidence>
<name>M1YV07_NITG3</name>
<dbReference type="Gene3D" id="3.40.50.150">
    <property type="entry name" value="Vaccinia Virus protein VP39"/>
    <property type="match status" value="1"/>
</dbReference>
<dbReference type="PANTHER" id="PTHR43861:SF3">
    <property type="entry name" value="PUTATIVE (AFU_ORTHOLOGUE AFUA_2G14390)-RELATED"/>
    <property type="match status" value="1"/>
</dbReference>
<sequence>MSAKDKEKWNAKYEATDCLAGREPCQWLVDHAPLLPSGGRALDLAMGEGRNALYLAERGCRVTGVDISEVAIDRVRRLAREKSLRIEGIAADLDTYPIEKNAYDAILCFYFLDRRLFPAIREGLKPGGLLIYETFNQDYLKYSRFRPEWVLAPNELLKMFGDWLVLHYREVDDPKEEKAFASIVARKPLQE</sequence>
<dbReference type="CDD" id="cd02440">
    <property type="entry name" value="AdoMet_MTases"/>
    <property type="match status" value="1"/>
</dbReference>
<gene>
    <name evidence="3" type="ORF">NITGR_1050001</name>
</gene>
<dbReference type="Proteomes" id="UP000011704">
    <property type="component" value="Unassembled WGS sequence"/>
</dbReference>
<keyword evidence="4" id="KW-1185">Reference proteome</keyword>